<feature type="coiled-coil region" evidence="1">
    <location>
        <begin position="525"/>
        <end position="555"/>
    </location>
</feature>
<feature type="transmembrane region" description="Helical" evidence="2">
    <location>
        <begin position="283"/>
        <end position="302"/>
    </location>
</feature>
<dbReference type="PANTHER" id="PTHR13325">
    <property type="entry name" value="PROTEASE M50 MEMBRANE-BOUND TRANSCRIPTION FACTOR SITE 2 PROTEASE"/>
    <property type="match status" value="1"/>
</dbReference>
<sequence length="716" mass="82019">MSQQIFSESWHIVSGLNLSLLPTVSVQKQNYRGKEWYVLKDSFNNKFFRIKPEAYQFIMRLNINATVEETWEKYLASFPDITPTQDELVKLLSQLHLNNLLFFKNRAQSLDVFERHNEQKNKMLKSKFLSFLFIKVPIFNPEKLLNFLQPFANWLFSRFGFVIWLAVVGYGIKVVIDNSTLVSSQAEGILAPSNLMYLFIVLFILKVLHEFGHALICKKFGGPVYTIGIMFLVFTPLPYMDASSSWSFRNKWHRALVGSAGMLVELFLAAIAAVVWMNTGEGFIHSLSFNVMIIGSISSLVFNANPLLKLDAYYILSDVLEIPNLSKRSNEYFLYLLKKYLFGVEHLIGFNYTFQESSWLVIYAILSYLYRLLVSLTIMFFVADQFFLLGVLVAVMSLFIWVLKPLYSLFLYLSSSPELNKNRVKATLMTMGFVSMVVFILSMLPMSNSIRASGVLYATEFKSLYSVNEGFLKEVYIENGEEVKKGDLIAVMVNEELILDIAVTKAKLEQTHSLELQAQRDIADLKPLKERILLLKEQLQTLEEKEKKLSIYAESGGVWIAPNLKFMQQSFLKKGEHLGDIIPQTDFRFIAVVPQEKAFDLFGSDAQSANLKLYGIAQKTIEVKNIDLIPYKQHLLPSAALGWLGGGDIQVRQDDSSGKNSVEAFFEIRTKVAMQEENPALFHHRLGVLRIALADTPLLFQFMRFLEQLMQKKYQI</sequence>
<organism evidence="3">
    <name type="scientific">uncultured Sulfurovum sp</name>
    <dbReference type="NCBI Taxonomy" id="269237"/>
    <lineage>
        <taxon>Bacteria</taxon>
        <taxon>Pseudomonadati</taxon>
        <taxon>Campylobacterota</taxon>
        <taxon>Epsilonproteobacteria</taxon>
        <taxon>Campylobacterales</taxon>
        <taxon>Sulfurovaceae</taxon>
        <taxon>Sulfurovum</taxon>
        <taxon>environmental samples</taxon>
    </lineage>
</organism>
<keyword evidence="2" id="KW-0812">Transmembrane</keyword>
<dbReference type="GO" id="GO:0031293">
    <property type="term" value="P:membrane protein intracellular domain proteolysis"/>
    <property type="evidence" value="ECO:0007669"/>
    <property type="project" value="TreeGrafter"/>
</dbReference>
<keyword evidence="1" id="KW-0175">Coiled coil</keyword>
<dbReference type="GO" id="GO:0004222">
    <property type="term" value="F:metalloendopeptidase activity"/>
    <property type="evidence" value="ECO:0007669"/>
    <property type="project" value="InterPro"/>
</dbReference>
<dbReference type="GO" id="GO:0016020">
    <property type="term" value="C:membrane"/>
    <property type="evidence" value="ECO:0007669"/>
    <property type="project" value="InterPro"/>
</dbReference>
<feature type="transmembrane region" description="Helical" evidence="2">
    <location>
        <begin position="252"/>
        <end position="277"/>
    </location>
</feature>
<evidence type="ECO:0000313" key="3">
    <source>
        <dbReference type="EMBL" id="CAA6808894.1"/>
    </source>
</evidence>
<feature type="transmembrane region" description="Helical" evidence="2">
    <location>
        <begin position="387"/>
        <end position="414"/>
    </location>
</feature>
<gene>
    <name evidence="3" type="ORF">HELGO_WM15254</name>
</gene>
<keyword evidence="2" id="KW-0472">Membrane</keyword>
<proteinExistence type="predicted"/>
<evidence type="ECO:0000256" key="1">
    <source>
        <dbReference type="SAM" id="Coils"/>
    </source>
</evidence>
<keyword evidence="2" id="KW-1133">Transmembrane helix</keyword>
<dbReference type="PANTHER" id="PTHR13325:SF3">
    <property type="entry name" value="MEMBRANE-BOUND TRANSCRIPTION FACTOR SITE-2 PROTEASE"/>
    <property type="match status" value="1"/>
</dbReference>
<protein>
    <submittedName>
        <fullName evidence="3">Peptidase, M50 family</fullName>
    </submittedName>
</protein>
<accession>A0A6S6SVU1</accession>
<dbReference type="CDD" id="cd05709">
    <property type="entry name" value="S2P-M50"/>
    <property type="match status" value="1"/>
</dbReference>
<feature type="transmembrane region" description="Helical" evidence="2">
    <location>
        <begin position="426"/>
        <end position="446"/>
    </location>
</feature>
<name>A0A6S6SVU1_9BACT</name>
<dbReference type="InterPro" id="IPR001193">
    <property type="entry name" value="MBTPS2"/>
</dbReference>
<feature type="transmembrane region" description="Helical" evidence="2">
    <location>
        <begin position="220"/>
        <end position="240"/>
    </location>
</feature>
<dbReference type="GO" id="GO:0005737">
    <property type="term" value="C:cytoplasm"/>
    <property type="evidence" value="ECO:0007669"/>
    <property type="project" value="TreeGrafter"/>
</dbReference>
<evidence type="ECO:0000256" key="2">
    <source>
        <dbReference type="SAM" id="Phobius"/>
    </source>
</evidence>
<reference evidence="3" key="1">
    <citation type="submission" date="2020-01" db="EMBL/GenBank/DDBJ databases">
        <authorList>
            <person name="Meier V. D."/>
            <person name="Meier V D."/>
        </authorList>
    </citation>
    <scope>NUCLEOTIDE SEQUENCE</scope>
    <source>
        <strain evidence="3">HLG_WM_MAG_04</strain>
    </source>
</reference>
<feature type="transmembrane region" description="Helical" evidence="2">
    <location>
        <begin position="188"/>
        <end position="208"/>
    </location>
</feature>
<dbReference type="EMBL" id="CACVAX010000020">
    <property type="protein sequence ID" value="CAA6808894.1"/>
    <property type="molecule type" value="Genomic_DNA"/>
</dbReference>
<feature type="transmembrane region" description="Helical" evidence="2">
    <location>
        <begin position="360"/>
        <end position="381"/>
    </location>
</feature>
<dbReference type="AlphaFoldDB" id="A0A6S6SVU1"/>
<feature type="transmembrane region" description="Helical" evidence="2">
    <location>
        <begin position="154"/>
        <end position="176"/>
    </location>
</feature>